<feature type="compositionally biased region" description="Low complexity" evidence="1">
    <location>
        <begin position="193"/>
        <end position="209"/>
    </location>
</feature>
<dbReference type="GeneID" id="25736944"/>
<dbReference type="OrthoDB" id="1883156at2759"/>
<name>A0A0D2LAS4_9CHLO</name>
<gene>
    <name evidence="2" type="ORF">MNEG_4066</name>
</gene>
<dbReference type="STRING" id="145388.A0A0D2LAS4"/>
<dbReference type="EMBL" id="KK100764">
    <property type="protein sequence ID" value="KIZ03894.1"/>
    <property type="molecule type" value="Genomic_DNA"/>
</dbReference>
<evidence type="ECO:0000313" key="3">
    <source>
        <dbReference type="Proteomes" id="UP000054498"/>
    </source>
</evidence>
<reference evidence="2 3" key="1">
    <citation type="journal article" date="2013" name="BMC Genomics">
        <title>Reconstruction of the lipid metabolism for the microalga Monoraphidium neglectum from its genome sequence reveals characteristics suitable for biofuel production.</title>
        <authorList>
            <person name="Bogen C."/>
            <person name="Al-Dilaimi A."/>
            <person name="Albersmeier A."/>
            <person name="Wichmann J."/>
            <person name="Grundmann M."/>
            <person name="Rupp O."/>
            <person name="Lauersen K.J."/>
            <person name="Blifernez-Klassen O."/>
            <person name="Kalinowski J."/>
            <person name="Goesmann A."/>
            <person name="Mussgnug J.H."/>
            <person name="Kruse O."/>
        </authorList>
    </citation>
    <scope>NUCLEOTIDE SEQUENCE [LARGE SCALE GENOMIC DNA]</scope>
    <source>
        <strain evidence="2 3">SAG 48.87</strain>
    </source>
</reference>
<protein>
    <submittedName>
        <fullName evidence="2">Uncharacterized protein</fullName>
    </submittedName>
</protein>
<sequence length="368" mass="38115">MQAPMQSTGLRVRQQLRCHPPRSGTLRAIRAVPTSTNQAFVVEQTDETWAAFGAKFAGEWEGVSVSYAADGAPQPLPEHYVPGAYRDWGVEIRDWQTQCSCTTGDGRQLSVVLRRLMPTVGCEADAVAFTQDATTAIAGGGEAPALAYLPDGSYTTGPASFDLVNASKLRFEACFAGPGLSTEGILSNGGGAAAPAGNEEGPGPAAAQPPRYRLKVAQNLARNWADGSWRVASVELHRERYDGPHTGRQELAGCGGGQPTISGLQPVPEEQLRGSWAVEGGVVLVADGGALRPAAAGGARGAAPIGAEGAVLTRLPLGAWSAVRADGSGNFWIESGALAEGGVRQVAARSYEGGAVKEVSLGVERLAE</sequence>
<proteinExistence type="predicted"/>
<dbReference type="KEGG" id="mng:MNEG_4066"/>
<keyword evidence="3" id="KW-1185">Reference proteome</keyword>
<evidence type="ECO:0000313" key="2">
    <source>
        <dbReference type="EMBL" id="KIZ03894.1"/>
    </source>
</evidence>
<dbReference type="RefSeq" id="XP_013902913.1">
    <property type="nucleotide sequence ID" value="XM_014047459.1"/>
</dbReference>
<feature type="region of interest" description="Disordered" evidence="1">
    <location>
        <begin position="190"/>
        <end position="209"/>
    </location>
</feature>
<evidence type="ECO:0000256" key="1">
    <source>
        <dbReference type="SAM" id="MobiDB-lite"/>
    </source>
</evidence>
<dbReference type="Proteomes" id="UP000054498">
    <property type="component" value="Unassembled WGS sequence"/>
</dbReference>
<organism evidence="2 3">
    <name type="scientific">Monoraphidium neglectum</name>
    <dbReference type="NCBI Taxonomy" id="145388"/>
    <lineage>
        <taxon>Eukaryota</taxon>
        <taxon>Viridiplantae</taxon>
        <taxon>Chlorophyta</taxon>
        <taxon>core chlorophytes</taxon>
        <taxon>Chlorophyceae</taxon>
        <taxon>CS clade</taxon>
        <taxon>Sphaeropleales</taxon>
        <taxon>Selenastraceae</taxon>
        <taxon>Monoraphidium</taxon>
    </lineage>
</organism>
<accession>A0A0D2LAS4</accession>
<dbReference type="AlphaFoldDB" id="A0A0D2LAS4"/>